<dbReference type="Proteomes" id="UP000327108">
    <property type="component" value="Unassembled WGS sequence"/>
</dbReference>
<evidence type="ECO:0000313" key="4">
    <source>
        <dbReference type="Proteomes" id="UP000327108"/>
    </source>
</evidence>
<dbReference type="InterPro" id="IPR006315">
    <property type="entry name" value="OM_autotransptr_brl_dom"/>
</dbReference>
<dbReference type="RefSeq" id="WP_151094054.1">
    <property type="nucleotide sequence ID" value="NZ_VYXQ01000013.1"/>
</dbReference>
<name>A0A5N1JVJ5_9HYPH</name>
<keyword evidence="4" id="KW-1185">Reference proteome</keyword>
<dbReference type="Pfam" id="PF18883">
    <property type="entry name" value="AC_1"/>
    <property type="match status" value="1"/>
</dbReference>
<dbReference type="InterPro" id="IPR012332">
    <property type="entry name" value="Autotransporter_pectin_lyase_C"/>
</dbReference>
<dbReference type="InterPro" id="IPR036709">
    <property type="entry name" value="Autotransporte_beta_dom_sf"/>
</dbReference>
<protein>
    <submittedName>
        <fullName evidence="3">Autotransporter outer membrane beta-barrel domain-containing protein</fullName>
    </submittedName>
</protein>
<dbReference type="SMART" id="SM00869">
    <property type="entry name" value="Autotransporter"/>
    <property type="match status" value="1"/>
</dbReference>
<dbReference type="InterPro" id="IPR051551">
    <property type="entry name" value="Autotransporter_adhesion"/>
</dbReference>
<feature type="non-terminal residue" evidence="3">
    <location>
        <position position="1443"/>
    </location>
</feature>
<dbReference type="InterPro" id="IPR011050">
    <property type="entry name" value="Pectin_lyase_fold/virulence"/>
</dbReference>
<dbReference type="Gene3D" id="2.40.128.130">
    <property type="entry name" value="Autotransporter beta-domain"/>
    <property type="match status" value="1"/>
</dbReference>
<dbReference type="NCBIfam" id="TIGR01414">
    <property type="entry name" value="autotrans_barl"/>
    <property type="match status" value="1"/>
</dbReference>
<evidence type="ECO:0000259" key="2">
    <source>
        <dbReference type="PROSITE" id="PS51208"/>
    </source>
</evidence>
<organism evidence="3 4">
    <name type="scientific">Ochrobactrum quorumnocens</name>
    <dbReference type="NCBI Taxonomy" id="271865"/>
    <lineage>
        <taxon>Bacteria</taxon>
        <taxon>Pseudomonadati</taxon>
        <taxon>Pseudomonadota</taxon>
        <taxon>Alphaproteobacteria</taxon>
        <taxon>Hyphomicrobiales</taxon>
        <taxon>Brucellaceae</taxon>
        <taxon>Brucella/Ochrobactrum group</taxon>
        <taxon>Ochrobactrum</taxon>
    </lineage>
</organism>
<dbReference type="SUPFAM" id="SSF51126">
    <property type="entry name" value="Pectin lyase-like"/>
    <property type="match status" value="2"/>
</dbReference>
<sequence>MFEPRLASRLSLHNCAGTARQGQLRKFALLSGASIVALLVNLAPVWADDLVVDPAFANSPYTAVDGDYDTVTIGDTGAGIYQRIDGQTADIMVLSDFTLGKNVGSSGQIKLDNGSTLRVVFDDGFVGRQSPQEIGTGAGTGTIEIHNGSKLILASEIGANAEESSRYILGSQTGGRMTIDVSGAGSSIETDFEGSINTTVGFAGITLNNADLTVSDGGNLTSAFTSHNSYALRNGGLVADFGSTALITGAQTTATLGALSAFHGGGITIADGAQVETKGVEAFLRPTSLFHIQGGDIHVTGAQTVVRWAGDDAFAPFTEIMADDDGTAGSLLIDGGATVQDTVLGMSVTRGSNGGSGSLTIDGAGSSYNASYAALGNVNTGAPQIITISNGGALNLDGTALITHRTPYGAGNLTLLGNARLNVDGPGSILDIRNNNWNPRGAKPGSIVFEQYDINRSENNVITVSNGGSIKAREFVTTNNEKNASRVKATINIGAAAGDAAQAAGTLDVAAINTTLTTHGYTNDRTYTDGGPGGRIDLVFNHTQNDYEFDPTILNQTHVNVVAGRTILTADNSYSAGTETHAGATLQIGAGGREGWIIGDVVNDGTTAFDREDQVDFTGSFSGSGLIEQRGAGTLRLSGDSSSFTGITNIDNGTLLVDGILGGTVNDVVDGGRIGGAGTIKQDLNVGTGGVLLGRSGQILTVDGNLTLASGSVTQVALGAPEQTGLFNVGGDLTIDGTMNVTNLNGDFGLGIYRIFNYDGTLTDNGMVLGTAEDADLSQMSIQTNVDHQVNLVYSNGDTTPVVFWDGGEASLHQNGKIDGGDGIWSLPANTNWTDQTGAVNGAWTNGAFAIFTAKPGTVRVDDSAGDIIADGMQFAVDGYKVTGDAITLSGDNVPVIRVDGGATAVVESELRGSMGLRKTDYGTLVLAGDNSYSGGTTVNEGVLQLGNGGTTGSIKGDVTLAKTDHDVGTLAFNHSNAFTFSGNITGAGDVIQNGTGLTTLAGNNAFAGGLLVARGTLQAGSNTAFGGGKLSINQGAVADLAGFGQSVTAMVNNGSFRFGGTGGTSFNVSGDYSGNNGILVMNTTLGGDASNTDRLMIGGNSAGNTTLKIVNQGGSGALTDKGIKVIDVAGSSHGDFALAGDFVTADGQQAVVGGAYAYTLHQDGIDTPTDGDWYLRSHKGADGNGDQPLFNPGVPVYTIGPDMIGTLNKKGFGGLGERVRSGDSTGAGTGTGTGAAGVKDDIFRDHYVWGRIEGNYGSYALNGNISDSNYNTNDLHLQAGMDGIFNQTRSGTLMGSVWLDYLSSQANVTSKDGDGQVNVDGYGLGTGLSWFKDNGFYLDGQAKLTWYRSKYDSSLANKTLADGVNSLGYAISLEAGQSFTLNDRWSLTPQAQLIWSSVNTDRYQDAFNASIDTPDNNSLTARFGLATNHDSRWLDADGTTTR</sequence>
<dbReference type="EMBL" id="VYXQ01000013">
    <property type="protein sequence ID" value="KAA9367238.1"/>
    <property type="molecule type" value="Genomic_DNA"/>
</dbReference>
<dbReference type="PANTHER" id="PTHR35037">
    <property type="entry name" value="C-TERMINAL REGION OF AIDA-LIKE PROTEIN"/>
    <property type="match status" value="1"/>
</dbReference>
<dbReference type="PROSITE" id="PS51208">
    <property type="entry name" value="AUTOTRANSPORTER"/>
    <property type="match status" value="1"/>
</dbReference>
<dbReference type="SUPFAM" id="SSF103515">
    <property type="entry name" value="Autotransporter"/>
    <property type="match status" value="1"/>
</dbReference>
<dbReference type="Gene3D" id="2.160.20.20">
    <property type="match status" value="1"/>
</dbReference>
<reference evidence="3 4" key="1">
    <citation type="submission" date="2019-09" db="EMBL/GenBank/DDBJ databases">
        <title>Biological control of the noxious weed angled onion (Allium triquetrum) thwarted by endophytic bacteria in Victoria, Australia.</title>
        <authorList>
            <person name="Tehranchian P."/>
            <person name="Adair R.J."/>
            <person name="Van T.H."/>
            <person name="Morrison P.D."/>
            <person name="Williams H."/>
            <person name="Lawrie A.C."/>
        </authorList>
    </citation>
    <scope>NUCLEOTIDE SEQUENCE [LARGE SCALE GENOMIC DNA]</scope>
    <source>
        <strain evidence="3 4">RPTAtOch1</strain>
    </source>
</reference>
<dbReference type="InterPro" id="IPR005546">
    <property type="entry name" value="Autotransporte_beta"/>
</dbReference>
<evidence type="ECO:0000256" key="1">
    <source>
        <dbReference type="ARBA" id="ARBA00022729"/>
    </source>
</evidence>
<dbReference type="Pfam" id="PF12951">
    <property type="entry name" value="PATR"/>
    <property type="match status" value="4"/>
</dbReference>
<feature type="domain" description="Autotransporter" evidence="2">
    <location>
        <begin position="1242"/>
        <end position="1443"/>
    </location>
</feature>
<proteinExistence type="predicted"/>
<keyword evidence="1" id="KW-0732">Signal</keyword>
<dbReference type="NCBIfam" id="TIGR02601">
    <property type="entry name" value="autotrns_rpt"/>
    <property type="match status" value="3"/>
</dbReference>
<dbReference type="InterPro" id="IPR043990">
    <property type="entry name" value="AC_1"/>
</dbReference>
<dbReference type="Pfam" id="PF03797">
    <property type="entry name" value="Autotransporter"/>
    <property type="match status" value="1"/>
</dbReference>
<dbReference type="CDD" id="cd01344">
    <property type="entry name" value="PL2_Passenger_AT"/>
    <property type="match status" value="1"/>
</dbReference>
<gene>
    <name evidence="3" type="ORF">F3W84_14020</name>
</gene>
<dbReference type="GO" id="GO:0019867">
    <property type="term" value="C:outer membrane"/>
    <property type="evidence" value="ECO:0007669"/>
    <property type="project" value="InterPro"/>
</dbReference>
<comment type="caution">
    <text evidence="3">The sequence shown here is derived from an EMBL/GenBank/DDBJ whole genome shotgun (WGS) entry which is preliminary data.</text>
</comment>
<dbReference type="PANTHER" id="PTHR35037:SF3">
    <property type="entry name" value="C-TERMINAL REGION OF AIDA-LIKE PROTEIN"/>
    <property type="match status" value="1"/>
</dbReference>
<accession>A0A5N1JVJ5</accession>
<evidence type="ECO:0000313" key="3">
    <source>
        <dbReference type="EMBL" id="KAA9367238.1"/>
    </source>
</evidence>
<dbReference type="InterPro" id="IPR013425">
    <property type="entry name" value="Autotrns_rpt"/>
</dbReference>